<dbReference type="RefSeq" id="WP_170023015.1">
    <property type="nucleotide sequence ID" value="NZ_JABCSC020000005.1"/>
</dbReference>
<comment type="similarity">
    <text evidence="1 4">Belongs to the HypD family.</text>
</comment>
<organism evidence="5 6">
    <name type="scientific">Uliginosibacterium aquaticum</name>
    <dbReference type="NCBI Taxonomy" id="2731212"/>
    <lineage>
        <taxon>Bacteria</taxon>
        <taxon>Pseudomonadati</taxon>
        <taxon>Pseudomonadota</taxon>
        <taxon>Betaproteobacteria</taxon>
        <taxon>Rhodocyclales</taxon>
        <taxon>Zoogloeaceae</taxon>
        <taxon>Uliginosibacterium</taxon>
    </lineage>
</organism>
<gene>
    <name evidence="5" type="primary">hypD</name>
    <name evidence="5" type="ORF">HJ583_016850</name>
</gene>
<dbReference type="InterPro" id="IPR002780">
    <property type="entry name" value="Hyd_form_HypD"/>
</dbReference>
<keyword evidence="2" id="KW-0479">Metal-binding</keyword>
<evidence type="ECO:0000256" key="3">
    <source>
        <dbReference type="ARBA" id="ARBA00023004"/>
    </source>
</evidence>
<keyword evidence="3" id="KW-0408">Iron</keyword>
<accession>A0ABX2IIP6</accession>
<dbReference type="InterPro" id="IPR042244">
    <property type="entry name" value="HypD_2_sf"/>
</dbReference>
<dbReference type="PIRSF" id="PIRSF005622">
    <property type="entry name" value="Hydrgn_mat_hypD"/>
    <property type="match status" value="1"/>
</dbReference>
<evidence type="ECO:0000256" key="1">
    <source>
        <dbReference type="ARBA" id="ARBA00007888"/>
    </source>
</evidence>
<name>A0ABX2IIP6_9RHOO</name>
<dbReference type="PANTHER" id="PTHR30149">
    <property type="entry name" value="HYDROGENASE PROTEIN ASSEMBLY PROTEIN HYPD"/>
    <property type="match status" value="1"/>
</dbReference>
<evidence type="ECO:0000313" key="6">
    <source>
        <dbReference type="Proteomes" id="UP000778523"/>
    </source>
</evidence>
<protein>
    <recommendedName>
        <fullName evidence="4">Hydrogenase maturation factor</fullName>
    </recommendedName>
</protein>
<evidence type="ECO:0000256" key="4">
    <source>
        <dbReference type="PIRNR" id="PIRNR005622"/>
    </source>
</evidence>
<evidence type="ECO:0000313" key="5">
    <source>
        <dbReference type="EMBL" id="NSL56704.1"/>
    </source>
</evidence>
<comment type="caution">
    <text evidence="5">The sequence shown here is derived from an EMBL/GenBank/DDBJ whole genome shotgun (WGS) entry which is preliminary data.</text>
</comment>
<dbReference type="NCBIfam" id="TIGR00075">
    <property type="entry name" value="hypD"/>
    <property type="match status" value="1"/>
</dbReference>
<keyword evidence="6" id="KW-1185">Reference proteome</keyword>
<dbReference type="PANTHER" id="PTHR30149:SF0">
    <property type="entry name" value="HYDROGENASE MATURATION FACTOR HYPD"/>
    <property type="match status" value="1"/>
</dbReference>
<proteinExistence type="inferred from homology"/>
<dbReference type="InterPro" id="IPR042243">
    <property type="entry name" value="HypD_1"/>
</dbReference>
<evidence type="ECO:0000256" key="2">
    <source>
        <dbReference type="ARBA" id="ARBA00022723"/>
    </source>
</evidence>
<dbReference type="Pfam" id="PF01924">
    <property type="entry name" value="HypD"/>
    <property type="match status" value="1"/>
</dbReference>
<reference evidence="5 6" key="1">
    <citation type="submission" date="2020-06" db="EMBL/GenBank/DDBJ databases">
        <title>Draft genome of Uliginosibacterium sp. IMCC34675.</title>
        <authorList>
            <person name="Song J."/>
        </authorList>
    </citation>
    <scope>NUCLEOTIDE SEQUENCE [LARGE SCALE GENOMIC DNA]</scope>
    <source>
        <strain evidence="5 6">IMCC34675</strain>
    </source>
</reference>
<dbReference type="EMBL" id="JABCSC020000005">
    <property type="protein sequence ID" value="NSL56704.1"/>
    <property type="molecule type" value="Genomic_DNA"/>
</dbReference>
<dbReference type="Gene3D" id="6.10.20.100">
    <property type="match status" value="1"/>
</dbReference>
<dbReference type="Gene3D" id="3.40.50.11750">
    <property type="entry name" value="HypD, alpha/beta domain 1"/>
    <property type="match status" value="2"/>
</dbReference>
<dbReference type="Proteomes" id="UP000778523">
    <property type="component" value="Unassembled WGS sequence"/>
</dbReference>
<sequence>MNARDTLARIQALPAPLRPIRVLNVCGGHERSITELGLRSLLPDWVQLIPGPGCPVCVCPEEAIHQAIQMALLHPLTLVAFGDMLRVPVNLNKGEANSLAAARAQGADIRPIASPLEVIALARSLAPRPLVFFVAGFETTLAPVAAMLAEADLPANLFLQLAGRRTWPAVEFLLQAGSSFEAMIAPGHVAAIMGANEWRFVAEKYALPVAVAGFAADTLLTGLHAVLRHALRHEAALDNAYPAVVKADGNPQAQALLAKAFDIVDAPWRGIGSIPASGYRLTSLHAARDASLQFPVAISGHKRSGQMPAGCDCAAVLLAHKRPSECRLYGRACTPESPIGPCMVSDEGACHIWWRAGERVATA</sequence>